<dbReference type="EMBL" id="CP053661">
    <property type="protein sequence ID" value="QKD83166.1"/>
    <property type="molecule type" value="Genomic_DNA"/>
</dbReference>
<accession>A0A6M8BFW7</accession>
<organism evidence="2 3">
    <name type="scientific">Thermoleptolyngbya sichuanensis A183</name>
    <dbReference type="NCBI Taxonomy" id="2737172"/>
    <lineage>
        <taxon>Bacteria</taxon>
        <taxon>Bacillati</taxon>
        <taxon>Cyanobacteriota</taxon>
        <taxon>Cyanophyceae</taxon>
        <taxon>Oculatellales</taxon>
        <taxon>Oculatellaceae</taxon>
        <taxon>Thermoleptolyngbya</taxon>
        <taxon>Thermoleptolyngbya sichuanensis</taxon>
    </lineage>
</organism>
<evidence type="ECO:0000256" key="1">
    <source>
        <dbReference type="SAM" id="MobiDB-lite"/>
    </source>
</evidence>
<protein>
    <submittedName>
        <fullName evidence="2">Uncharacterized protein</fullName>
    </submittedName>
</protein>
<reference evidence="2 3" key="1">
    <citation type="submission" date="2020-05" db="EMBL/GenBank/DDBJ databases">
        <title>Complete genome sequence of of a novel Thermoleptolyngbya strain isolated from hot springs of Ganzi, Sichuan China.</title>
        <authorList>
            <person name="Tang J."/>
            <person name="Daroch M."/>
            <person name="Li L."/>
            <person name="Waleron K."/>
            <person name="Waleron M."/>
            <person name="Waleron M."/>
        </authorList>
    </citation>
    <scope>NUCLEOTIDE SEQUENCE [LARGE SCALE GENOMIC DNA]</scope>
    <source>
        <strain evidence="2 3">PKUAC-SCTA183</strain>
    </source>
</reference>
<keyword evidence="3" id="KW-1185">Reference proteome</keyword>
<dbReference type="AlphaFoldDB" id="A0A6M8BFW7"/>
<proteinExistence type="predicted"/>
<dbReference type="RefSeq" id="WP_172356653.1">
    <property type="nucleotide sequence ID" value="NZ_CP053661.1"/>
</dbReference>
<sequence>MSHAPQFYPAEPPPSTAAPVELSEQDLEQISGGVDLSLTLVRFDGSDELSLVSTESDYAALSQASQSSQTRFSVFQIHLTGFDSTNSLMKALSSIGRLFGY</sequence>
<dbReference type="Proteomes" id="UP000505210">
    <property type="component" value="Chromosome"/>
</dbReference>
<dbReference type="KEGG" id="theu:HPC62_14040"/>
<gene>
    <name evidence="2" type="ORF">HPC62_14040</name>
</gene>
<name>A0A6M8BFW7_9CYAN</name>
<feature type="region of interest" description="Disordered" evidence="1">
    <location>
        <begin position="1"/>
        <end position="20"/>
    </location>
</feature>
<evidence type="ECO:0000313" key="3">
    <source>
        <dbReference type="Proteomes" id="UP000505210"/>
    </source>
</evidence>
<evidence type="ECO:0000313" key="2">
    <source>
        <dbReference type="EMBL" id="QKD83166.1"/>
    </source>
</evidence>